<dbReference type="RefSeq" id="WP_044647138.1">
    <property type="nucleotide sequence ID" value="NZ_JTHP01000033.1"/>
</dbReference>
<dbReference type="OrthoDB" id="9894288at2"/>
<organism evidence="1 2">
    <name type="scientific">Paenibacillus terrae</name>
    <dbReference type="NCBI Taxonomy" id="159743"/>
    <lineage>
        <taxon>Bacteria</taxon>
        <taxon>Bacillati</taxon>
        <taxon>Bacillota</taxon>
        <taxon>Bacilli</taxon>
        <taxon>Bacillales</taxon>
        <taxon>Paenibacillaceae</taxon>
        <taxon>Paenibacillus</taxon>
    </lineage>
</organism>
<evidence type="ECO:0000313" key="2">
    <source>
        <dbReference type="Proteomes" id="UP000032534"/>
    </source>
</evidence>
<proteinExistence type="predicted"/>
<comment type="caution">
    <text evidence="1">The sequence shown here is derived from an EMBL/GenBank/DDBJ whole genome shotgun (WGS) entry which is preliminary data.</text>
</comment>
<keyword evidence="2" id="KW-1185">Reference proteome</keyword>
<protein>
    <submittedName>
        <fullName evidence="1">Uncharacterized protein</fullName>
    </submittedName>
</protein>
<accession>A0A0D7WZF6</accession>
<gene>
    <name evidence="1" type="ORF">QD47_16280</name>
</gene>
<dbReference type="EMBL" id="JTHP01000033">
    <property type="protein sequence ID" value="KJD44545.1"/>
    <property type="molecule type" value="Genomic_DNA"/>
</dbReference>
<dbReference type="PATRIC" id="fig|159743.3.peg.3618"/>
<evidence type="ECO:0000313" key="1">
    <source>
        <dbReference type="EMBL" id="KJD44545.1"/>
    </source>
</evidence>
<dbReference type="Proteomes" id="UP000032534">
    <property type="component" value="Unassembled WGS sequence"/>
</dbReference>
<name>A0A0D7WZF6_9BACL</name>
<dbReference type="AlphaFoldDB" id="A0A0D7WZF6"/>
<sequence>MRIVLPIAVATGFFHFITQDKVKIPLQRRTLRFFRTIPPAPLLTIHKVTSILKFWVCIFGKAQNTKRK</sequence>
<reference evidence="1 2" key="1">
    <citation type="submission" date="2014-11" db="EMBL/GenBank/DDBJ databases">
        <title>Draft Genome Sequences of Paenibacillus polymyxa NRRL B-30509 and Paenibacillus terrae NRRL B-30644, Strains from a Poultry Environment that Produce Tridecaptin A and Paenicidins.</title>
        <authorList>
            <person name="van Belkum M.J."/>
            <person name="Lohans C.T."/>
            <person name="Vederas J.C."/>
        </authorList>
    </citation>
    <scope>NUCLEOTIDE SEQUENCE [LARGE SCALE GENOMIC DNA]</scope>
    <source>
        <strain evidence="1 2">NRRL B-30644</strain>
    </source>
</reference>